<keyword evidence="3 7" id="KW-0653">Protein transport</keyword>
<gene>
    <name evidence="7 8" type="primary">tatC</name>
    <name evidence="8" type="ORF">FMM08_07770</name>
</gene>
<evidence type="ECO:0000313" key="8">
    <source>
        <dbReference type="EMBL" id="TXR56873.1"/>
    </source>
</evidence>
<comment type="subunit">
    <text evidence="7">The Tat system comprises two distinct complexes: a TatABC complex, containing multiple copies of TatA, TatB and TatC subunits, and a separate TatA complex, containing only TatA subunits. Substrates initially bind to the TatABC complex, which probably triggers association of the separate TatA complex to form the active translocon.</text>
</comment>
<evidence type="ECO:0000256" key="2">
    <source>
        <dbReference type="ARBA" id="ARBA00022692"/>
    </source>
</evidence>
<evidence type="ECO:0000256" key="5">
    <source>
        <dbReference type="ARBA" id="ARBA00023010"/>
    </source>
</evidence>
<keyword evidence="5 7" id="KW-0811">Translocation</keyword>
<evidence type="ECO:0000256" key="4">
    <source>
        <dbReference type="ARBA" id="ARBA00022989"/>
    </source>
</evidence>
<organism evidence="8 9">
    <name type="scientific">Quadrisphaera setariae</name>
    <dbReference type="NCBI Taxonomy" id="2593304"/>
    <lineage>
        <taxon>Bacteria</taxon>
        <taxon>Bacillati</taxon>
        <taxon>Actinomycetota</taxon>
        <taxon>Actinomycetes</taxon>
        <taxon>Kineosporiales</taxon>
        <taxon>Kineosporiaceae</taxon>
        <taxon>Quadrisphaera</taxon>
    </lineage>
</organism>
<sequence>MPLREHLLELRKRVVISAIAVIIGSVAGWYLYQPVFDYITEPISAAEAAGQKVSINFGQVGSAFDMQLKMSVWIGFIISSPVWILQLWMFITPGLTKKEKRYALGFVGAAVPLFLAGVYLSSFFIPNVFEFFTSFTPASGSNIISAEVYLGFVMRTVLAFGIAFLLPVVLVALNLAGLMSGKAVLKAWRWVTVVCFAFAAIATPTPDITSMFLLALPMLFLFAVAIGICLLNDKRRPKSDPQYAGLSDDEASTL</sequence>
<feature type="transmembrane region" description="Helical" evidence="7">
    <location>
        <begin position="14"/>
        <end position="32"/>
    </location>
</feature>
<dbReference type="Proteomes" id="UP000321234">
    <property type="component" value="Unassembled WGS sequence"/>
</dbReference>
<comment type="function">
    <text evidence="7">Part of the twin-arginine translocation (Tat) system that transports large folded proteins containing a characteristic twin-arginine motif in their signal peptide across membranes. Together with TatB, TatC is part of a receptor directly interacting with Tat signal peptides.</text>
</comment>
<dbReference type="OrthoDB" id="9777044at2"/>
<keyword evidence="9" id="KW-1185">Reference proteome</keyword>
<dbReference type="GO" id="GO:0033281">
    <property type="term" value="C:TAT protein transport complex"/>
    <property type="evidence" value="ECO:0007669"/>
    <property type="project" value="UniProtKB-UniRule"/>
</dbReference>
<dbReference type="GO" id="GO:0043953">
    <property type="term" value="P:protein transport by the Tat complex"/>
    <property type="evidence" value="ECO:0007669"/>
    <property type="project" value="UniProtKB-UniRule"/>
</dbReference>
<evidence type="ECO:0000313" key="9">
    <source>
        <dbReference type="Proteomes" id="UP000321234"/>
    </source>
</evidence>
<comment type="subcellular location">
    <subcellularLocation>
        <location evidence="7">Cell membrane</location>
        <topology evidence="7">Multi-pass membrane protein</topology>
    </subcellularLocation>
    <subcellularLocation>
        <location evidence="1">Membrane</location>
        <topology evidence="1">Multi-pass membrane protein</topology>
    </subcellularLocation>
</comment>
<comment type="caution">
    <text evidence="8">The sequence shown here is derived from an EMBL/GenBank/DDBJ whole genome shotgun (WGS) entry which is preliminary data.</text>
</comment>
<reference evidence="8 9" key="1">
    <citation type="submission" date="2019-07" db="EMBL/GenBank/DDBJ databases">
        <title>Quadrisphaera sp. strain DD2A genome sequencing and assembly.</title>
        <authorList>
            <person name="Kim I."/>
        </authorList>
    </citation>
    <scope>NUCLEOTIDE SEQUENCE [LARGE SCALE GENOMIC DNA]</scope>
    <source>
        <strain evidence="8 9">DD2A</strain>
    </source>
</reference>
<dbReference type="HAMAP" id="MF_00902">
    <property type="entry name" value="TatC"/>
    <property type="match status" value="1"/>
</dbReference>
<keyword evidence="4 7" id="KW-1133">Transmembrane helix</keyword>
<dbReference type="PRINTS" id="PR01840">
    <property type="entry name" value="TATCFAMILY"/>
</dbReference>
<dbReference type="GO" id="GO:0065002">
    <property type="term" value="P:intracellular protein transmembrane transport"/>
    <property type="evidence" value="ECO:0007669"/>
    <property type="project" value="TreeGrafter"/>
</dbReference>
<accession>A0A5C8ZID5</accession>
<evidence type="ECO:0000256" key="6">
    <source>
        <dbReference type="ARBA" id="ARBA00023136"/>
    </source>
</evidence>
<proteinExistence type="inferred from homology"/>
<dbReference type="AlphaFoldDB" id="A0A5C8ZID5"/>
<name>A0A5C8ZID5_9ACTN</name>
<dbReference type="Pfam" id="PF00902">
    <property type="entry name" value="TatC"/>
    <property type="match status" value="1"/>
</dbReference>
<feature type="transmembrane region" description="Helical" evidence="7">
    <location>
        <begin position="211"/>
        <end position="231"/>
    </location>
</feature>
<dbReference type="NCBIfam" id="TIGR00945">
    <property type="entry name" value="tatC"/>
    <property type="match status" value="1"/>
</dbReference>
<dbReference type="PANTHER" id="PTHR30371:SF0">
    <property type="entry name" value="SEC-INDEPENDENT PROTEIN TRANSLOCASE PROTEIN TATC, CHLOROPLASTIC-RELATED"/>
    <property type="match status" value="1"/>
</dbReference>
<keyword evidence="7" id="KW-1003">Cell membrane</keyword>
<dbReference type="InterPro" id="IPR002033">
    <property type="entry name" value="TatC"/>
</dbReference>
<feature type="transmembrane region" description="Helical" evidence="7">
    <location>
        <begin position="103"/>
        <end position="129"/>
    </location>
</feature>
<dbReference type="EMBL" id="VKAC01000004">
    <property type="protein sequence ID" value="TXR56873.1"/>
    <property type="molecule type" value="Genomic_DNA"/>
</dbReference>
<protein>
    <recommendedName>
        <fullName evidence="7">Sec-independent protein translocase protein TatC</fullName>
    </recommendedName>
</protein>
<feature type="transmembrane region" description="Helical" evidence="7">
    <location>
        <begin position="187"/>
        <end position="205"/>
    </location>
</feature>
<evidence type="ECO:0000256" key="1">
    <source>
        <dbReference type="ARBA" id="ARBA00004141"/>
    </source>
</evidence>
<comment type="similarity">
    <text evidence="7">Belongs to the TatC family.</text>
</comment>
<keyword evidence="2 7" id="KW-0812">Transmembrane</keyword>
<keyword evidence="6 7" id="KW-0472">Membrane</keyword>
<evidence type="ECO:0000256" key="7">
    <source>
        <dbReference type="HAMAP-Rule" id="MF_00902"/>
    </source>
</evidence>
<keyword evidence="7" id="KW-0813">Transport</keyword>
<evidence type="ECO:0000256" key="3">
    <source>
        <dbReference type="ARBA" id="ARBA00022927"/>
    </source>
</evidence>
<dbReference type="GO" id="GO:0009977">
    <property type="term" value="F:proton motive force dependent protein transmembrane transporter activity"/>
    <property type="evidence" value="ECO:0007669"/>
    <property type="project" value="TreeGrafter"/>
</dbReference>
<feature type="transmembrane region" description="Helical" evidence="7">
    <location>
        <begin position="149"/>
        <end position="175"/>
    </location>
</feature>
<dbReference type="PANTHER" id="PTHR30371">
    <property type="entry name" value="SEC-INDEPENDENT PROTEIN TRANSLOCASE PROTEIN TATC"/>
    <property type="match status" value="1"/>
</dbReference>
<feature type="transmembrane region" description="Helical" evidence="7">
    <location>
        <begin position="70"/>
        <end position="91"/>
    </location>
</feature>